<dbReference type="InterPro" id="IPR041108">
    <property type="entry name" value="PP_kinase_C_1"/>
</dbReference>
<keyword evidence="2" id="KW-0418">Kinase</keyword>
<dbReference type="Pfam" id="PF17941">
    <property type="entry name" value="PP_kinase_C_1"/>
    <property type="match status" value="1"/>
</dbReference>
<keyword evidence="2" id="KW-0808">Transferase</keyword>
<evidence type="ECO:0000259" key="1">
    <source>
        <dbReference type="Pfam" id="PF17941"/>
    </source>
</evidence>
<dbReference type="GO" id="GO:0006799">
    <property type="term" value="P:polyphosphate biosynthetic process"/>
    <property type="evidence" value="ECO:0007669"/>
    <property type="project" value="InterPro"/>
</dbReference>
<feature type="domain" description="Polyphosphate kinase C-terminal" evidence="1">
    <location>
        <begin position="49"/>
        <end position="156"/>
    </location>
</feature>
<dbReference type="SUPFAM" id="SSF56024">
    <property type="entry name" value="Phospholipase D/nuclease"/>
    <property type="match status" value="1"/>
</dbReference>
<dbReference type="PANTHER" id="PTHR30218:SF0">
    <property type="entry name" value="POLYPHOSPHATE KINASE"/>
    <property type="match status" value="1"/>
</dbReference>
<dbReference type="AlphaFoldDB" id="A0A538T4V9"/>
<dbReference type="Gene3D" id="3.30.870.10">
    <property type="entry name" value="Endonuclease Chain A"/>
    <property type="match status" value="1"/>
</dbReference>
<gene>
    <name evidence="2" type="ORF">E6K75_05270</name>
</gene>
<proteinExistence type="predicted"/>
<dbReference type="EMBL" id="VBOV01000125">
    <property type="protein sequence ID" value="TMQ58504.1"/>
    <property type="molecule type" value="Genomic_DNA"/>
</dbReference>
<organism evidence="2 3">
    <name type="scientific">Eiseniibacteriota bacterium</name>
    <dbReference type="NCBI Taxonomy" id="2212470"/>
    <lineage>
        <taxon>Bacteria</taxon>
        <taxon>Candidatus Eiseniibacteriota</taxon>
    </lineage>
</organism>
<evidence type="ECO:0000313" key="3">
    <source>
        <dbReference type="Proteomes" id="UP000320913"/>
    </source>
</evidence>
<dbReference type="Proteomes" id="UP000320913">
    <property type="component" value="Unassembled WGS sequence"/>
</dbReference>
<dbReference type="GO" id="GO:0009358">
    <property type="term" value="C:polyphosphate kinase complex"/>
    <property type="evidence" value="ECO:0007669"/>
    <property type="project" value="InterPro"/>
</dbReference>
<dbReference type="InterPro" id="IPR003414">
    <property type="entry name" value="PP_kinase"/>
</dbReference>
<comment type="caution">
    <text evidence="2">The sequence shown here is derived from an EMBL/GenBank/DDBJ whole genome shotgun (WGS) entry which is preliminary data.</text>
</comment>
<dbReference type="GO" id="GO:0008976">
    <property type="term" value="F:polyphosphate kinase activity"/>
    <property type="evidence" value="ECO:0007669"/>
    <property type="project" value="InterPro"/>
</dbReference>
<evidence type="ECO:0000313" key="2">
    <source>
        <dbReference type="EMBL" id="TMQ58504.1"/>
    </source>
</evidence>
<name>A0A538T4V9_UNCEI</name>
<feature type="non-terminal residue" evidence="2">
    <location>
        <position position="157"/>
    </location>
</feature>
<protein>
    <submittedName>
        <fullName evidence="2">Polyphosphate kinase 1</fullName>
    </submittedName>
</protein>
<reference evidence="2 3" key="1">
    <citation type="journal article" date="2019" name="Nat. Microbiol.">
        <title>Mediterranean grassland soil C-N compound turnover is dependent on rainfall and depth, and is mediated by genomically divergent microorganisms.</title>
        <authorList>
            <person name="Diamond S."/>
            <person name="Andeer P.F."/>
            <person name="Li Z."/>
            <person name="Crits-Christoph A."/>
            <person name="Burstein D."/>
            <person name="Anantharaman K."/>
            <person name="Lane K.R."/>
            <person name="Thomas B.C."/>
            <person name="Pan C."/>
            <person name="Northen T.R."/>
            <person name="Banfield J.F."/>
        </authorList>
    </citation>
    <scope>NUCLEOTIDE SEQUENCE [LARGE SCALE GENOMIC DNA]</scope>
    <source>
        <strain evidence="2">WS_5</strain>
    </source>
</reference>
<accession>A0A538T4V9</accession>
<dbReference type="PANTHER" id="PTHR30218">
    <property type="entry name" value="POLYPHOSPHATE KINASE"/>
    <property type="match status" value="1"/>
</dbReference>
<sequence>MDRLSVYHVPGPLDLRFLIDFARVPSLAAPRAVPWPPQPVPDIPPGEAIWEAVAQRDYLLFHPYETFEPVLRLLRLASEDPSVLAIKQVLYRTAQNSEVVRALERAAENGKQVTTLLELQARFDEERNAAWARRLEEAGAQVLYGLAGLKTHAKALL</sequence>